<dbReference type="Proteomes" id="UP001642483">
    <property type="component" value="Unassembled WGS sequence"/>
</dbReference>
<organism evidence="8 9">
    <name type="scientific">Clavelina lepadiformis</name>
    <name type="common">Light-bulb sea squirt</name>
    <name type="synonym">Ascidia lepadiformis</name>
    <dbReference type="NCBI Taxonomy" id="159417"/>
    <lineage>
        <taxon>Eukaryota</taxon>
        <taxon>Metazoa</taxon>
        <taxon>Chordata</taxon>
        <taxon>Tunicata</taxon>
        <taxon>Ascidiacea</taxon>
        <taxon>Aplousobranchia</taxon>
        <taxon>Clavelinidae</taxon>
        <taxon>Clavelina</taxon>
    </lineage>
</organism>
<evidence type="ECO:0000256" key="3">
    <source>
        <dbReference type="ARBA" id="ARBA00022980"/>
    </source>
</evidence>
<evidence type="ECO:0000313" key="9">
    <source>
        <dbReference type="Proteomes" id="UP001642483"/>
    </source>
</evidence>
<evidence type="ECO:0000256" key="7">
    <source>
        <dbReference type="ARBA" id="ARBA00035179"/>
    </source>
</evidence>
<dbReference type="EMBL" id="CAWYQH010000035">
    <property type="protein sequence ID" value="CAK8676767.1"/>
    <property type="molecule type" value="Genomic_DNA"/>
</dbReference>
<keyword evidence="3" id="KW-0689">Ribosomal protein</keyword>
<dbReference type="PANTHER" id="PTHR28595">
    <property type="entry name" value="39S RIBOSOMAL PROTEIN L54, MITOCHONDRIAL"/>
    <property type="match status" value="1"/>
</dbReference>
<evidence type="ECO:0000256" key="4">
    <source>
        <dbReference type="ARBA" id="ARBA00023128"/>
    </source>
</evidence>
<comment type="caution">
    <text evidence="8">The sequence shown here is derived from an EMBL/GenBank/DDBJ whole genome shotgun (WGS) entry which is preliminary data.</text>
</comment>
<keyword evidence="4" id="KW-0496">Mitochondrion</keyword>
<reference evidence="8 9" key="1">
    <citation type="submission" date="2024-02" db="EMBL/GenBank/DDBJ databases">
        <authorList>
            <person name="Daric V."/>
            <person name="Darras S."/>
        </authorList>
    </citation>
    <scope>NUCLEOTIDE SEQUENCE [LARGE SCALE GENOMIC DNA]</scope>
</reference>
<sequence length="156" mass="18241">MFSRNLLLQNLAKDRFGSVEFSTFGRLYAKPKVAGGGGGKSAFKAKVTVEEPEPVRDTKLLVTRCCGLNKYKDGEDPVLKPDSEYPEWLWSLHIGENRPYYEYDPNTKKYWFELRRHKIMQRNRARKGVRFYEPPKQYELEFVSRLPLKKAGEETS</sequence>
<accession>A0ABP0FAN6</accession>
<dbReference type="Pfam" id="PF08561">
    <property type="entry name" value="Ribosomal_L37"/>
    <property type="match status" value="1"/>
</dbReference>
<keyword evidence="5" id="KW-0687">Ribonucleoprotein</keyword>
<comment type="similarity">
    <text evidence="6">Belongs to the mitochondrion-specific ribosomal protein mL54 family.</text>
</comment>
<dbReference type="PANTHER" id="PTHR28595:SF1">
    <property type="entry name" value="LARGE RIBOSOMAL SUBUNIT PROTEIN ML54"/>
    <property type="match status" value="1"/>
</dbReference>
<dbReference type="InterPro" id="IPR013870">
    <property type="entry name" value="Ribosomal_mL54"/>
</dbReference>
<evidence type="ECO:0000256" key="6">
    <source>
        <dbReference type="ARBA" id="ARBA00033752"/>
    </source>
</evidence>
<evidence type="ECO:0000256" key="2">
    <source>
        <dbReference type="ARBA" id="ARBA00022946"/>
    </source>
</evidence>
<evidence type="ECO:0000256" key="1">
    <source>
        <dbReference type="ARBA" id="ARBA00004173"/>
    </source>
</evidence>
<gene>
    <name evidence="8" type="ORF">CVLEPA_LOCUS6208</name>
</gene>
<evidence type="ECO:0000313" key="8">
    <source>
        <dbReference type="EMBL" id="CAK8676767.1"/>
    </source>
</evidence>
<evidence type="ECO:0000256" key="5">
    <source>
        <dbReference type="ARBA" id="ARBA00023274"/>
    </source>
</evidence>
<proteinExistence type="inferred from homology"/>
<protein>
    <recommendedName>
        <fullName evidence="7">Large ribosomal subunit protein mL54</fullName>
    </recommendedName>
</protein>
<keyword evidence="2" id="KW-0809">Transit peptide</keyword>
<name>A0ABP0FAN6_CLALP</name>
<comment type="subcellular location">
    <subcellularLocation>
        <location evidence="1">Mitochondrion</location>
    </subcellularLocation>
</comment>
<keyword evidence="9" id="KW-1185">Reference proteome</keyword>